<gene>
    <name evidence="1" type="ORF">BDM02DRAFT_2453423</name>
</gene>
<name>A0ACB6ZF61_THEGA</name>
<comment type="caution">
    <text evidence="1">The sequence shown here is derived from an EMBL/GenBank/DDBJ whole genome shotgun (WGS) entry which is preliminary data.</text>
</comment>
<evidence type="ECO:0000313" key="1">
    <source>
        <dbReference type="EMBL" id="KAF9648028.1"/>
    </source>
</evidence>
<dbReference type="Proteomes" id="UP000886501">
    <property type="component" value="Unassembled WGS sequence"/>
</dbReference>
<reference evidence="1" key="2">
    <citation type="journal article" date="2020" name="Nat. Commun.">
        <title>Large-scale genome sequencing of mycorrhizal fungi provides insights into the early evolution of symbiotic traits.</title>
        <authorList>
            <person name="Miyauchi S."/>
            <person name="Kiss E."/>
            <person name="Kuo A."/>
            <person name="Drula E."/>
            <person name="Kohler A."/>
            <person name="Sanchez-Garcia M."/>
            <person name="Morin E."/>
            <person name="Andreopoulos B."/>
            <person name="Barry K.W."/>
            <person name="Bonito G."/>
            <person name="Buee M."/>
            <person name="Carver A."/>
            <person name="Chen C."/>
            <person name="Cichocki N."/>
            <person name="Clum A."/>
            <person name="Culley D."/>
            <person name="Crous P.W."/>
            <person name="Fauchery L."/>
            <person name="Girlanda M."/>
            <person name="Hayes R.D."/>
            <person name="Keri Z."/>
            <person name="LaButti K."/>
            <person name="Lipzen A."/>
            <person name="Lombard V."/>
            <person name="Magnuson J."/>
            <person name="Maillard F."/>
            <person name="Murat C."/>
            <person name="Nolan M."/>
            <person name="Ohm R.A."/>
            <person name="Pangilinan J."/>
            <person name="Pereira M.F."/>
            <person name="Perotto S."/>
            <person name="Peter M."/>
            <person name="Pfister S."/>
            <person name="Riley R."/>
            <person name="Sitrit Y."/>
            <person name="Stielow J.B."/>
            <person name="Szollosi G."/>
            <person name="Zifcakova L."/>
            <person name="Stursova M."/>
            <person name="Spatafora J.W."/>
            <person name="Tedersoo L."/>
            <person name="Vaario L.M."/>
            <person name="Yamada A."/>
            <person name="Yan M."/>
            <person name="Wang P."/>
            <person name="Xu J."/>
            <person name="Bruns T."/>
            <person name="Baldrian P."/>
            <person name="Vilgalys R."/>
            <person name="Dunand C."/>
            <person name="Henrissat B."/>
            <person name="Grigoriev I.V."/>
            <person name="Hibbett D."/>
            <person name="Nagy L.G."/>
            <person name="Martin F.M."/>
        </authorList>
    </citation>
    <scope>NUCLEOTIDE SEQUENCE</scope>
    <source>
        <strain evidence="1">P2</strain>
    </source>
</reference>
<dbReference type="EMBL" id="MU118021">
    <property type="protein sequence ID" value="KAF9648028.1"/>
    <property type="molecule type" value="Genomic_DNA"/>
</dbReference>
<evidence type="ECO:0000313" key="2">
    <source>
        <dbReference type="Proteomes" id="UP000886501"/>
    </source>
</evidence>
<organism evidence="1 2">
    <name type="scientific">Thelephora ganbajun</name>
    <name type="common">Ganba fungus</name>
    <dbReference type="NCBI Taxonomy" id="370292"/>
    <lineage>
        <taxon>Eukaryota</taxon>
        <taxon>Fungi</taxon>
        <taxon>Dikarya</taxon>
        <taxon>Basidiomycota</taxon>
        <taxon>Agaricomycotina</taxon>
        <taxon>Agaricomycetes</taxon>
        <taxon>Thelephorales</taxon>
        <taxon>Thelephoraceae</taxon>
        <taxon>Thelephora</taxon>
    </lineage>
</organism>
<reference evidence="1" key="1">
    <citation type="submission" date="2019-10" db="EMBL/GenBank/DDBJ databases">
        <authorList>
            <consortium name="DOE Joint Genome Institute"/>
            <person name="Kuo A."/>
            <person name="Miyauchi S."/>
            <person name="Kiss E."/>
            <person name="Drula E."/>
            <person name="Kohler A."/>
            <person name="Sanchez-Garcia M."/>
            <person name="Andreopoulos B."/>
            <person name="Barry K.W."/>
            <person name="Bonito G."/>
            <person name="Buee M."/>
            <person name="Carver A."/>
            <person name="Chen C."/>
            <person name="Cichocki N."/>
            <person name="Clum A."/>
            <person name="Culley D."/>
            <person name="Crous P.W."/>
            <person name="Fauchery L."/>
            <person name="Girlanda M."/>
            <person name="Hayes R."/>
            <person name="Keri Z."/>
            <person name="Labutti K."/>
            <person name="Lipzen A."/>
            <person name="Lombard V."/>
            <person name="Magnuson J."/>
            <person name="Maillard F."/>
            <person name="Morin E."/>
            <person name="Murat C."/>
            <person name="Nolan M."/>
            <person name="Ohm R."/>
            <person name="Pangilinan J."/>
            <person name="Pereira M."/>
            <person name="Perotto S."/>
            <person name="Peter M."/>
            <person name="Riley R."/>
            <person name="Sitrit Y."/>
            <person name="Stielow B."/>
            <person name="Szollosi G."/>
            <person name="Zifcakova L."/>
            <person name="Stursova M."/>
            <person name="Spatafora J.W."/>
            <person name="Tedersoo L."/>
            <person name="Vaario L.-M."/>
            <person name="Yamada A."/>
            <person name="Yan M."/>
            <person name="Wang P."/>
            <person name="Xu J."/>
            <person name="Bruns T."/>
            <person name="Baldrian P."/>
            <person name="Vilgalys R."/>
            <person name="Henrissat B."/>
            <person name="Grigoriev I.V."/>
            <person name="Hibbett D."/>
            <person name="Nagy L.G."/>
            <person name="Martin F.M."/>
        </authorList>
    </citation>
    <scope>NUCLEOTIDE SEQUENCE</scope>
    <source>
        <strain evidence="1">P2</strain>
    </source>
</reference>
<accession>A0ACB6ZF61</accession>
<proteinExistence type="predicted"/>
<keyword evidence="2" id="KW-1185">Reference proteome</keyword>
<sequence length="183" mass="20852">MVHKTHKGTRYFLRCRNPSSSDTRPSPHPRRSDMVAFEDTGVLHLTERICVYSDRVRCSTMVRRDSVAINHRHTLVGYLRSGVRQSTEERERSPTQRVLKSESDHEVRGVSAHKHACRILAHLAEAPYDTSLITLNCECPVESLSVAPTHAEFNDLEGISFTDWGVRRRSSTWFARSLSCICS</sequence>
<protein>
    <submittedName>
        <fullName evidence="1">Uncharacterized protein</fullName>
    </submittedName>
</protein>